<organism evidence="1 2">
    <name type="scientific">Thecamonas trahens ATCC 50062</name>
    <dbReference type="NCBI Taxonomy" id="461836"/>
    <lineage>
        <taxon>Eukaryota</taxon>
        <taxon>Apusozoa</taxon>
        <taxon>Apusomonadida</taxon>
        <taxon>Apusomonadidae</taxon>
        <taxon>Thecamonas</taxon>
    </lineage>
</organism>
<reference evidence="1 2" key="1">
    <citation type="submission" date="2010-05" db="EMBL/GenBank/DDBJ databases">
        <title>The Genome Sequence of Thecamonas trahens ATCC 50062.</title>
        <authorList>
            <consortium name="The Broad Institute Genome Sequencing Platform"/>
            <person name="Russ C."/>
            <person name="Cuomo C."/>
            <person name="Shea T."/>
            <person name="Young S.K."/>
            <person name="Zeng Q."/>
            <person name="Koehrsen M."/>
            <person name="Haas B."/>
            <person name="Borodovsky M."/>
            <person name="Guigo R."/>
            <person name="Alvarado L."/>
            <person name="Berlin A."/>
            <person name="Bochicchio J."/>
            <person name="Borenstein D."/>
            <person name="Chapman S."/>
            <person name="Chen Z."/>
            <person name="Freedman E."/>
            <person name="Gellesch M."/>
            <person name="Goldberg J."/>
            <person name="Griggs A."/>
            <person name="Gujja S."/>
            <person name="Heilman E."/>
            <person name="Heiman D."/>
            <person name="Hepburn T."/>
            <person name="Howarth C."/>
            <person name="Jen D."/>
            <person name="Larson L."/>
            <person name="Mehta T."/>
            <person name="Park D."/>
            <person name="Pearson M."/>
            <person name="Roberts A."/>
            <person name="Saif S."/>
            <person name="Shenoy N."/>
            <person name="Sisk P."/>
            <person name="Stolte C."/>
            <person name="Sykes S."/>
            <person name="Thomson T."/>
            <person name="Walk T."/>
            <person name="White J."/>
            <person name="Yandava C."/>
            <person name="Burger G."/>
            <person name="Gray M.W."/>
            <person name="Holland P.W.H."/>
            <person name="King N."/>
            <person name="Lang F.B.F."/>
            <person name="Roger A.J."/>
            <person name="Ruiz-Trillo I."/>
            <person name="Lander E."/>
            <person name="Nusbaum C."/>
        </authorList>
    </citation>
    <scope>NUCLEOTIDE SEQUENCE [LARGE SCALE GENOMIC DNA]</scope>
    <source>
        <strain evidence="1 2">ATCC 50062</strain>
    </source>
</reference>
<name>A0A0L0DS61_THETB</name>
<evidence type="ECO:0000313" key="1">
    <source>
        <dbReference type="EMBL" id="KNC55169.1"/>
    </source>
</evidence>
<dbReference type="Proteomes" id="UP000054408">
    <property type="component" value="Unassembled WGS sequence"/>
</dbReference>
<dbReference type="GeneID" id="25568922"/>
<sequence length="375" mass="38072">MFNKMKNTVKSKVKGVMDKVSSSDSAAGPVSDLVKALKAIESDLERGELVAKHASGYGSAYTPGEVVAIVATFNNMLDAEAELAAVLGKSAPMSCAEGAEILKAFDSDLGKLAVLTHVVPRLSDVGPGNGDILELFDSSLDRAEAEKLLAAGGGESAAASDAPAGAAPAPASSSGSSWLIGGLPSAGGVVFVVGNGNKLNEKIPDPESGESVKAVELLQQQLKAALGDLVAGQAFNVVRYGAATKMAFDAPVWPTPDHVATASAFIDGQIYGSGAPNMLAGLQAAYGMEGVTSVFLITNWGCMAGNNSAIVEATASWVAGGEGRVVNVVGFHTAGVKTVTHNLSDVQLLQAVSQAGNGYYRTFDENGVASNTVVA</sequence>
<accession>A0A0L0DS61</accession>
<keyword evidence="2" id="KW-1185">Reference proteome</keyword>
<dbReference type="EMBL" id="GL349496">
    <property type="protein sequence ID" value="KNC55169.1"/>
    <property type="molecule type" value="Genomic_DNA"/>
</dbReference>
<dbReference type="AlphaFoldDB" id="A0A0L0DS61"/>
<protein>
    <submittedName>
        <fullName evidence="1">Uncharacterized protein</fullName>
    </submittedName>
</protein>
<dbReference type="Gene3D" id="3.40.50.410">
    <property type="entry name" value="von Willebrand factor, type A domain"/>
    <property type="match status" value="1"/>
</dbReference>
<dbReference type="RefSeq" id="XP_013753222.1">
    <property type="nucleotide sequence ID" value="XM_013897768.1"/>
</dbReference>
<proteinExistence type="predicted"/>
<evidence type="ECO:0000313" key="2">
    <source>
        <dbReference type="Proteomes" id="UP000054408"/>
    </source>
</evidence>
<dbReference type="InterPro" id="IPR036465">
    <property type="entry name" value="vWFA_dom_sf"/>
</dbReference>
<gene>
    <name evidence="1" type="ORF">AMSG_10780</name>
</gene>